<gene>
    <name evidence="2" type="ORF">AOC05_07915</name>
</gene>
<accession>A0A0M3UG11</accession>
<dbReference type="OrthoDB" id="21421at2"/>
<protein>
    <recommendedName>
        <fullName evidence="1">YchJ-like middle NTF2-like domain-containing protein</fullName>
    </recommendedName>
</protein>
<dbReference type="SUPFAM" id="SSF54427">
    <property type="entry name" value="NTF2-like"/>
    <property type="match status" value="1"/>
</dbReference>
<feature type="domain" description="YchJ-like middle NTF2-like" evidence="1">
    <location>
        <begin position="33"/>
        <end position="127"/>
    </location>
</feature>
<organism evidence="2 3">
    <name type="scientific">Arthrobacter alpinus</name>
    <dbReference type="NCBI Taxonomy" id="656366"/>
    <lineage>
        <taxon>Bacteria</taxon>
        <taxon>Bacillati</taxon>
        <taxon>Actinomycetota</taxon>
        <taxon>Actinomycetes</taxon>
        <taxon>Micrococcales</taxon>
        <taxon>Micrococcaceae</taxon>
        <taxon>Arthrobacter</taxon>
    </lineage>
</organism>
<dbReference type="InterPro" id="IPR004027">
    <property type="entry name" value="SEC_C_motif"/>
</dbReference>
<dbReference type="EMBL" id="CP012677">
    <property type="protein sequence ID" value="ALE92275.1"/>
    <property type="molecule type" value="Genomic_DNA"/>
</dbReference>
<name>A0A0M3UG11_9MICC</name>
<dbReference type="PATRIC" id="fig|656366.3.peg.1692"/>
<evidence type="ECO:0000313" key="2">
    <source>
        <dbReference type="EMBL" id="ALE92275.1"/>
    </source>
</evidence>
<dbReference type="KEGG" id="aaq:AOC05_07915"/>
<dbReference type="Pfam" id="PF02810">
    <property type="entry name" value="SEC-C"/>
    <property type="match status" value="1"/>
</dbReference>
<reference evidence="3" key="1">
    <citation type="submission" date="2015-09" db="EMBL/GenBank/DDBJ databases">
        <title>Complete genome of Arthrobacter alpinus strain R3.8.</title>
        <authorList>
            <person name="See-Too W.S."/>
            <person name="Chan K.G."/>
        </authorList>
    </citation>
    <scope>NUCLEOTIDE SEQUENCE [LARGE SCALE GENOMIC DNA]</scope>
    <source>
        <strain evidence="3">R3.8</strain>
    </source>
</reference>
<dbReference type="Gene3D" id="3.10.450.50">
    <property type="match status" value="1"/>
</dbReference>
<evidence type="ECO:0000259" key="1">
    <source>
        <dbReference type="Pfam" id="PF17775"/>
    </source>
</evidence>
<sequence length="131" mass="14785">MNLEDRCPCQSGDTFGDCCAKFLNAVGTSFPPTAQALMRSRFTAFATGNVDYLLVTWHPAYRPAVLELDPGQQWYRLDILDTCAGGPLDTEGEVSFRAHYRYRNLRESFSETSSFVRTGRQWLYVQALSLA</sequence>
<dbReference type="Pfam" id="PF17775">
    <property type="entry name" value="YchJ_M-like"/>
    <property type="match status" value="1"/>
</dbReference>
<dbReference type="RefSeq" id="WP_062006767.1">
    <property type="nucleotide sequence ID" value="NZ_CP012677.1"/>
</dbReference>
<dbReference type="AlphaFoldDB" id="A0A0M3UG11"/>
<proteinExistence type="predicted"/>
<dbReference type="InterPro" id="IPR048469">
    <property type="entry name" value="YchJ-like_M"/>
</dbReference>
<keyword evidence="3" id="KW-1185">Reference proteome</keyword>
<dbReference type="Proteomes" id="UP000062833">
    <property type="component" value="Chromosome"/>
</dbReference>
<dbReference type="InterPro" id="IPR032710">
    <property type="entry name" value="NTF2-like_dom_sf"/>
</dbReference>
<evidence type="ECO:0000313" key="3">
    <source>
        <dbReference type="Proteomes" id="UP000062833"/>
    </source>
</evidence>